<keyword evidence="2" id="KW-1185">Reference proteome</keyword>
<sequence length="79" mass="8452">MQVEFYGILEEVMGQPRMTLTLDEGATVADALTALTAEKPELAPHLERVAYAVGDELVSRETALKPDDTLVLLPPVSGG</sequence>
<organism evidence="1 2">
    <name type="scientific">Alkalilimnicola ehrlichii (strain ATCC BAA-1101 / DSM 17681 / MLHE-1)</name>
    <dbReference type="NCBI Taxonomy" id="187272"/>
    <lineage>
        <taxon>Bacteria</taxon>
        <taxon>Pseudomonadati</taxon>
        <taxon>Pseudomonadota</taxon>
        <taxon>Gammaproteobacteria</taxon>
        <taxon>Chromatiales</taxon>
        <taxon>Ectothiorhodospiraceae</taxon>
        <taxon>Alkalilimnicola</taxon>
    </lineage>
</organism>
<dbReference type="SUPFAM" id="SSF54285">
    <property type="entry name" value="MoaD/ThiS"/>
    <property type="match status" value="1"/>
</dbReference>
<accession>Q0AC80</accession>
<evidence type="ECO:0000313" key="1">
    <source>
        <dbReference type="EMBL" id="ABI55557.1"/>
    </source>
</evidence>
<dbReference type="AlphaFoldDB" id="Q0AC80"/>
<dbReference type="Gene3D" id="3.10.20.30">
    <property type="match status" value="1"/>
</dbReference>
<dbReference type="InterPro" id="IPR012675">
    <property type="entry name" value="Beta-grasp_dom_sf"/>
</dbReference>
<dbReference type="EMBL" id="CP000453">
    <property type="protein sequence ID" value="ABI55557.1"/>
    <property type="molecule type" value="Genomic_DNA"/>
</dbReference>
<dbReference type="KEGG" id="aeh:Mlg_0202"/>
<dbReference type="InterPro" id="IPR003749">
    <property type="entry name" value="ThiS/MoaD-like"/>
</dbReference>
<dbReference type="InterPro" id="IPR016155">
    <property type="entry name" value="Mopterin_synth/thiamin_S_b"/>
</dbReference>
<dbReference type="RefSeq" id="WP_011627953.1">
    <property type="nucleotide sequence ID" value="NC_008340.1"/>
</dbReference>
<dbReference type="Proteomes" id="UP000001962">
    <property type="component" value="Chromosome"/>
</dbReference>
<dbReference type="eggNOG" id="COG1977">
    <property type="taxonomic scope" value="Bacteria"/>
</dbReference>
<name>Q0AC80_ALKEH</name>
<evidence type="ECO:0000313" key="2">
    <source>
        <dbReference type="Proteomes" id="UP000001962"/>
    </source>
</evidence>
<gene>
    <name evidence="1" type="ordered locus">Mlg_0202</name>
</gene>
<dbReference type="HOGENOM" id="CLU_114601_4_3_6"/>
<dbReference type="OrthoDB" id="5797005at2"/>
<protein>
    <submittedName>
        <fullName evidence="1">ThiamineS protein</fullName>
    </submittedName>
</protein>
<reference evidence="2" key="1">
    <citation type="submission" date="2006-08" db="EMBL/GenBank/DDBJ databases">
        <title>Complete sequence of Alkalilimnicola ehrilichei MLHE-1.</title>
        <authorList>
            <person name="Copeland A."/>
            <person name="Lucas S."/>
            <person name="Lapidus A."/>
            <person name="Barry K."/>
            <person name="Detter J.C."/>
            <person name="Glavina del Rio T."/>
            <person name="Hammon N."/>
            <person name="Israni S."/>
            <person name="Dalin E."/>
            <person name="Tice H."/>
            <person name="Pitluck S."/>
            <person name="Sims D."/>
            <person name="Brettin T."/>
            <person name="Bruce D."/>
            <person name="Han C."/>
            <person name="Tapia R."/>
            <person name="Gilna P."/>
            <person name="Schmutz J."/>
            <person name="Larimer F."/>
            <person name="Land M."/>
            <person name="Hauser L."/>
            <person name="Kyrpides N."/>
            <person name="Mikhailova N."/>
            <person name="Oremland R.S."/>
            <person name="Hoeft S.E."/>
            <person name="Switzer-Blum J."/>
            <person name="Kulp T."/>
            <person name="King G."/>
            <person name="Tabita R."/>
            <person name="Witte B."/>
            <person name="Santini J.M."/>
            <person name="Basu P."/>
            <person name="Hollibaugh J.T."/>
            <person name="Xie G."/>
            <person name="Stolz J.F."/>
            <person name="Richardson P."/>
        </authorList>
    </citation>
    <scope>NUCLEOTIDE SEQUENCE [LARGE SCALE GENOMIC DNA]</scope>
    <source>
        <strain evidence="2">ATCC BAA-1101 / DSM 17681 / MLHE-1</strain>
    </source>
</reference>
<dbReference type="CDD" id="cd17040">
    <property type="entry name" value="Ubl_MoaD_like"/>
    <property type="match status" value="1"/>
</dbReference>
<proteinExistence type="predicted"/>
<dbReference type="Pfam" id="PF02597">
    <property type="entry name" value="ThiS"/>
    <property type="match status" value="1"/>
</dbReference>